<reference evidence="11 12" key="1">
    <citation type="journal article" date="2024" name="BMC Genomics">
        <title>Genome assembly of redclaw crayfish (Cherax quadricarinatus) provides insights into its immune adaptation and hypoxia tolerance.</title>
        <authorList>
            <person name="Liu Z."/>
            <person name="Zheng J."/>
            <person name="Li H."/>
            <person name="Fang K."/>
            <person name="Wang S."/>
            <person name="He J."/>
            <person name="Zhou D."/>
            <person name="Weng S."/>
            <person name="Chi M."/>
            <person name="Gu Z."/>
            <person name="He J."/>
            <person name="Li F."/>
            <person name="Wang M."/>
        </authorList>
    </citation>
    <scope>NUCLEOTIDE SEQUENCE [LARGE SCALE GENOMIC DNA]</scope>
    <source>
        <strain evidence="11">ZL_2023a</strain>
    </source>
</reference>
<evidence type="ECO:0000256" key="5">
    <source>
        <dbReference type="ARBA" id="ARBA00022490"/>
    </source>
</evidence>
<feature type="domain" description="C2" evidence="8">
    <location>
        <begin position="256"/>
        <end position="379"/>
    </location>
</feature>
<evidence type="ECO:0000256" key="4">
    <source>
        <dbReference type="ARBA" id="ARBA00022483"/>
    </source>
</evidence>
<feature type="compositionally biased region" description="Basic and acidic residues" evidence="7">
    <location>
        <begin position="133"/>
        <end position="143"/>
    </location>
</feature>
<dbReference type="InterPro" id="IPR014772">
    <property type="entry name" value="Munc13_dom-2"/>
</dbReference>
<evidence type="ECO:0000256" key="1">
    <source>
        <dbReference type="ARBA" id="ARBA00004496"/>
    </source>
</evidence>
<evidence type="ECO:0000259" key="8">
    <source>
        <dbReference type="PROSITE" id="PS50004"/>
    </source>
</evidence>
<feature type="compositionally biased region" description="Basic and acidic residues" evidence="7">
    <location>
        <begin position="71"/>
        <end position="84"/>
    </location>
</feature>
<feature type="domain" description="MHD1" evidence="9">
    <location>
        <begin position="708"/>
        <end position="826"/>
    </location>
</feature>
<evidence type="ECO:0000313" key="11">
    <source>
        <dbReference type="EMBL" id="KAK8739552.1"/>
    </source>
</evidence>
<evidence type="ECO:0000256" key="3">
    <source>
        <dbReference type="ARBA" id="ARBA00005823"/>
    </source>
</evidence>
<dbReference type="PANTHER" id="PTHR45999:SF4">
    <property type="entry name" value="UNC-13-4A, ISOFORM B"/>
    <property type="match status" value="1"/>
</dbReference>
<dbReference type="GO" id="GO:0006887">
    <property type="term" value="P:exocytosis"/>
    <property type="evidence" value="ECO:0007669"/>
    <property type="project" value="UniProtKB-KW"/>
</dbReference>
<dbReference type="Gene3D" id="1.10.357.50">
    <property type="match status" value="1"/>
</dbReference>
<dbReference type="GO" id="GO:0005770">
    <property type="term" value="C:late endosome"/>
    <property type="evidence" value="ECO:0007669"/>
    <property type="project" value="UniProtKB-SubCell"/>
</dbReference>
<keyword evidence="12" id="KW-1185">Reference proteome</keyword>
<comment type="caution">
    <text evidence="11">The sequence shown here is derived from an EMBL/GenBank/DDBJ whole genome shotgun (WGS) entry which is preliminary data.</text>
</comment>
<protein>
    <submittedName>
        <fullName evidence="11">Uncharacterized protein</fullName>
    </submittedName>
</protein>
<gene>
    <name evidence="11" type="ORF">OTU49_003394</name>
</gene>
<dbReference type="PANTHER" id="PTHR45999">
    <property type="entry name" value="UNC-13-4A, ISOFORM B"/>
    <property type="match status" value="1"/>
</dbReference>
<evidence type="ECO:0000256" key="7">
    <source>
        <dbReference type="SAM" id="MobiDB-lite"/>
    </source>
</evidence>
<keyword evidence="5" id="KW-0963">Cytoplasm</keyword>
<evidence type="ECO:0000259" key="10">
    <source>
        <dbReference type="PROSITE" id="PS51259"/>
    </source>
</evidence>
<feature type="compositionally biased region" description="Basic and acidic residues" evidence="7">
    <location>
        <begin position="41"/>
        <end position="64"/>
    </location>
</feature>
<dbReference type="EMBL" id="JARKIK010000036">
    <property type="protein sequence ID" value="KAK8739552.1"/>
    <property type="molecule type" value="Genomic_DNA"/>
</dbReference>
<dbReference type="InterPro" id="IPR035892">
    <property type="entry name" value="C2_domain_sf"/>
</dbReference>
<evidence type="ECO:0000256" key="2">
    <source>
        <dbReference type="ARBA" id="ARBA00004603"/>
    </source>
</evidence>
<feature type="compositionally biased region" description="Basic residues" evidence="7">
    <location>
        <begin position="98"/>
        <end position="132"/>
    </location>
</feature>
<dbReference type="InterPro" id="IPR052095">
    <property type="entry name" value="UNC-13_domain"/>
</dbReference>
<sequence length="1236" mass="141490">QSTFVSKALEDLRYLPKIVTSHATYVEEEDSNHHHVHQAKSHHDHEVKPGYDHEAKLGHDLEAKHSHHRSPKTDHVYKTVPDHHHSPKSNHLQSPKSDHHHSPKFGHHSPKFGRHSPKLGHNHSPKFGLRHSPKPDHRQSPKPDHRHSPKSDHDHEASPNPFDEFDPGSSPELETSRHFQKESQDLDLEQTEELLLDVLYSVNALMGESGPWHVASVAAGRANCVPGRKPSNITCPIVRTTVPQVMQCLQDIFSVDEETIQRMKTQVQHRKPVAVTLHLMVREAKVLCRRDSKGPTNTYLSVSAPGNMDQRTQTEKDTLYPKWMQKFDVLIGDLQWDHILLELWHEDEEDDSHRHRILSKLLHNTHSSLVLLASLTLSLKDIVISSLDGWYLFGNPEDGEKDDEAHSTRVRLSGSFSVVSDLTNTGYQAHCDLVKQILMRYLQSDEDMTGTKTERVLWNGRVPDAVTAVLAQHALLLNLSIEAQQLAWWSITSQSASVDSSWALAQLKAVQSSLVLNLYSSEEQSELCSSLCCFATKCLNKIKFLDEYFPVALNSSRVQLTYTLKALQSLQDHPHTQRLLNKIRLTTIIEDVIAAIKEYADEWWNRLAHMTLGKANTVSEHLTAALTITEEVLVHIKYVSNIYNDIFKQEMNIRAVMYIYETIVGHMVRSMQPVIVHVQTTISSEKSTESDHKPHYDFGIGSSLWKLFKNLETISLLEYDIPLAVRVSTGLGQYYRWFMPAVDSWLLFTNHQAHTNVREALQNDTFEPVDAHNSFSQSSVETTAIFHSIKVWWHKLGWPDLDSSSQFFIKILENLYSLCIYYVDTLFDRTDSVFEETSNGLLIGEKVCVAVTNVQHIQNEMERLPEIFGFEFLVKLISTTGNESLATQIKSSVESLTKSKVDDLKAKTHDLIDEITSKMTPTIEKSLDDASEFHESSLLLKDVLDPSIATLRNGLEDQYFHHFLKGFWKVTLKIISARVKNNAKREYVYFETIHKILKELYKFFTPDSGGLDDECVKSEEYTSLLDHLEIMKMDTNGLIAQYYHERCREQNQETLPSKGLLVIRTFFKDADHLAVRIIMARDIVVESEEPRHLPLEYFVKVQLQPDGWFPKSTKTNTKVLKEDPATFDEEFEFDISGADENKMKGILLLTLKDKNRIYADTVLGEAFVALSSIPSDLSEVKNLYLHLHELCNNHCYKSLEILQDRKSDHTAHHFLKKIAKRYPGFAINRSKLTLFI</sequence>
<keyword evidence="4" id="KW-0268">Exocytosis</keyword>
<dbReference type="SUPFAM" id="SSF49562">
    <property type="entry name" value="C2 domain (Calcium/lipid-binding domain, CaLB)"/>
    <property type="match status" value="2"/>
</dbReference>
<dbReference type="Pfam" id="PF00168">
    <property type="entry name" value="C2"/>
    <property type="match status" value="2"/>
</dbReference>
<feature type="compositionally biased region" description="Basic and acidic residues" evidence="7">
    <location>
        <begin position="174"/>
        <end position="184"/>
    </location>
</feature>
<feature type="region of interest" description="Disordered" evidence="7">
    <location>
        <begin position="27"/>
        <end position="186"/>
    </location>
</feature>
<feature type="domain" description="C2" evidence="8">
    <location>
        <begin position="1052"/>
        <end position="1184"/>
    </location>
</feature>
<dbReference type="PROSITE" id="PS51258">
    <property type="entry name" value="MHD1"/>
    <property type="match status" value="1"/>
</dbReference>
<evidence type="ECO:0000256" key="6">
    <source>
        <dbReference type="ARBA" id="ARBA00022753"/>
    </source>
</evidence>
<dbReference type="Proteomes" id="UP001445076">
    <property type="component" value="Unassembled WGS sequence"/>
</dbReference>
<organism evidence="11 12">
    <name type="scientific">Cherax quadricarinatus</name>
    <name type="common">Australian red claw crayfish</name>
    <dbReference type="NCBI Taxonomy" id="27406"/>
    <lineage>
        <taxon>Eukaryota</taxon>
        <taxon>Metazoa</taxon>
        <taxon>Ecdysozoa</taxon>
        <taxon>Arthropoda</taxon>
        <taxon>Crustacea</taxon>
        <taxon>Multicrustacea</taxon>
        <taxon>Malacostraca</taxon>
        <taxon>Eumalacostraca</taxon>
        <taxon>Eucarida</taxon>
        <taxon>Decapoda</taxon>
        <taxon>Pleocyemata</taxon>
        <taxon>Astacidea</taxon>
        <taxon>Parastacoidea</taxon>
        <taxon>Parastacidae</taxon>
        <taxon>Cherax</taxon>
    </lineage>
</organism>
<dbReference type="GO" id="GO:0099503">
    <property type="term" value="C:secretory vesicle"/>
    <property type="evidence" value="ECO:0007669"/>
    <property type="project" value="TreeGrafter"/>
</dbReference>
<dbReference type="SMART" id="SM00239">
    <property type="entry name" value="C2"/>
    <property type="match status" value="2"/>
</dbReference>
<dbReference type="PROSITE" id="PS51259">
    <property type="entry name" value="MHD2"/>
    <property type="match status" value="1"/>
</dbReference>
<name>A0AAW0X6K1_CHEQU</name>
<accession>A0AAW0X6K1</accession>
<dbReference type="InterPro" id="IPR000008">
    <property type="entry name" value="C2_dom"/>
</dbReference>
<comment type="similarity">
    <text evidence="3">Belongs to the unc-13 family.</text>
</comment>
<feature type="non-terminal residue" evidence="11">
    <location>
        <position position="1"/>
    </location>
</feature>
<evidence type="ECO:0000259" key="9">
    <source>
        <dbReference type="PROSITE" id="PS51258"/>
    </source>
</evidence>
<dbReference type="InterPro" id="IPR014770">
    <property type="entry name" value="Munc13_1"/>
</dbReference>
<dbReference type="AlphaFoldDB" id="A0AAW0X6K1"/>
<proteinExistence type="inferred from homology"/>
<dbReference type="Gene3D" id="2.60.40.150">
    <property type="entry name" value="C2 domain"/>
    <property type="match status" value="2"/>
</dbReference>
<evidence type="ECO:0000313" key="12">
    <source>
        <dbReference type="Proteomes" id="UP001445076"/>
    </source>
</evidence>
<keyword evidence="6" id="KW-0967">Endosome</keyword>
<dbReference type="PROSITE" id="PS50004">
    <property type="entry name" value="C2"/>
    <property type="match status" value="2"/>
</dbReference>
<feature type="domain" description="MHD2" evidence="10">
    <location>
        <begin position="934"/>
        <end position="1042"/>
    </location>
</feature>
<comment type="subcellular location">
    <subcellularLocation>
        <location evidence="1">Cytoplasm</location>
    </subcellularLocation>
    <subcellularLocation>
        <location evidence="2">Late endosome</location>
    </subcellularLocation>
</comment>